<dbReference type="AlphaFoldDB" id="A0A8C0WRT8"/>
<dbReference type="Pfam" id="PF15715">
    <property type="entry name" value="PAF"/>
    <property type="match status" value="1"/>
</dbReference>
<organism evidence="11">
    <name type="scientific">Castor canadensis</name>
    <name type="common">American beaver</name>
    <dbReference type="NCBI Taxonomy" id="51338"/>
    <lineage>
        <taxon>Eukaryota</taxon>
        <taxon>Metazoa</taxon>
        <taxon>Chordata</taxon>
        <taxon>Craniata</taxon>
        <taxon>Vertebrata</taxon>
        <taxon>Euteleostomi</taxon>
        <taxon>Mammalia</taxon>
        <taxon>Eutheria</taxon>
        <taxon>Euarchontoglires</taxon>
        <taxon>Glires</taxon>
        <taxon>Rodentia</taxon>
        <taxon>Castorimorpha</taxon>
        <taxon>Castoridae</taxon>
        <taxon>Castor</taxon>
    </lineage>
</organism>
<proteinExistence type="predicted"/>
<dbReference type="GO" id="GO:0003682">
    <property type="term" value="F:chromatin binding"/>
    <property type="evidence" value="ECO:0007669"/>
    <property type="project" value="TreeGrafter"/>
</dbReference>
<comment type="subcellular location">
    <subcellularLocation>
        <location evidence="2">Cytoplasm</location>
        <location evidence="2">Perinuclear region</location>
    </subcellularLocation>
    <subcellularLocation>
        <location evidence="1">Nucleus</location>
    </subcellularLocation>
</comment>
<keyword evidence="7" id="KW-0539">Nucleus</keyword>
<sequence length="111" mass="11705">MNVPGTYRKVVASQVSGRVLGSSTSATNSALVSSRKAENKYAGGNLVYVCPTPKLPEKLGTSPGCPLKILKKDTWVPEVAGSSGLGKAKRKAYHLPEDYLVAILKLNSCKG</sequence>
<evidence type="ECO:0000256" key="4">
    <source>
        <dbReference type="ARBA" id="ARBA00022490"/>
    </source>
</evidence>
<name>A0A8C0WRT8_CASCN</name>
<dbReference type="GO" id="GO:0006281">
    <property type="term" value="P:DNA repair"/>
    <property type="evidence" value="ECO:0007669"/>
    <property type="project" value="UniProtKB-KW"/>
</dbReference>
<evidence type="ECO:0000256" key="6">
    <source>
        <dbReference type="ARBA" id="ARBA00023204"/>
    </source>
</evidence>
<evidence type="ECO:0000256" key="8">
    <source>
        <dbReference type="ARBA" id="ARBA00030014"/>
    </source>
</evidence>
<dbReference type="GO" id="GO:0005634">
    <property type="term" value="C:nucleus"/>
    <property type="evidence" value="ECO:0007669"/>
    <property type="project" value="UniProtKB-SubCell"/>
</dbReference>
<dbReference type="PANTHER" id="PTHR15679">
    <property type="entry name" value="PCNA-ASSOCIATED FACTOR"/>
    <property type="match status" value="1"/>
</dbReference>
<reference evidence="11" key="1">
    <citation type="submission" date="2023-09" db="UniProtKB">
        <authorList>
            <consortium name="Ensembl"/>
        </authorList>
    </citation>
    <scope>IDENTIFICATION</scope>
</reference>
<feature type="domain" description="PCNA-associated factor histone-like" evidence="10">
    <location>
        <begin position="6"/>
        <end position="95"/>
    </location>
</feature>
<dbReference type="GO" id="GO:0051726">
    <property type="term" value="P:regulation of cell cycle"/>
    <property type="evidence" value="ECO:0007669"/>
    <property type="project" value="InterPro"/>
</dbReference>
<evidence type="ECO:0000259" key="10">
    <source>
        <dbReference type="Pfam" id="PF15715"/>
    </source>
</evidence>
<evidence type="ECO:0000256" key="7">
    <source>
        <dbReference type="ARBA" id="ARBA00023242"/>
    </source>
</evidence>
<evidence type="ECO:0000256" key="2">
    <source>
        <dbReference type="ARBA" id="ARBA00004556"/>
    </source>
</evidence>
<dbReference type="InterPro" id="IPR040444">
    <property type="entry name" value="PCNA-AF"/>
</dbReference>
<dbReference type="PANTHER" id="PTHR15679:SF8">
    <property type="entry name" value="PCNA-ASSOCIATED FACTOR"/>
    <property type="match status" value="1"/>
</dbReference>
<keyword evidence="6" id="KW-0234">DNA repair</keyword>
<protein>
    <recommendedName>
        <fullName evidence="3">PCNA-associated factor</fullName>
    </recommendedName>
    <alternativeName>
        <fullName evidence="8">PCNA-associated factor of 15 kDa</fullName>
    </alternativeName>
    <alternativeName>
        <fullName evidence="9">PCNA-clamp-associated factor</fullName>
    </alternativeName>
</protein>
<evidence type="ECO:0000256" key="3">
    <source>
        <dbReference type="ARBA" id="ARBA00013777"/>
    </source>
</evidence>
<evidence type="ECO:0000256" key="1">
    <source>
        <dbReference type="ARBA" id="ARBA00004123"/>
    </source>
</evidence>
<dbReference type="GO" id="GO:0048471">
    <property type="term" value="C:perinuclear region of cytoplasm"/>
    <property type="evidence" value="ECO:0007669"/>
    <property type="project" value="UniProtKB-SubCell"/>
</dbReference>
<evidence type="ECO:0000256" key="5">
    <source>
        <dbReference type="ARBA" id="ARBA00022763"/>
    </source>
</evidence>
<evidence type="ECO:0000256" key="9">
    <source>
        <dbReference type="ARBA" id="ARBA00031186"/>
    </source>
</evidence>
<accession>A0A8C0WRT8</accession>
<evidence type="ECO:0000313" key="11">
    <source>
        <dbReference type="Ensembl" id="ENSCCNP00000015636.1"/>
    </source>
</evidence>
<keyword evidence="4" id="KW-0963">Cytoplasm</keyword>
<dbReference type="InterPro" id="IPR031444">
    <property type="entry name" value="PCNA-AF_dom"/>
</dbReference>
<dbReference type="Ensembl" id="ENSCCNT00000020422.1">
    <property type="protein sequence ID" value="ENSCCNP00000015636.1"/>
    <property type="gene ID" value="ENSCCNG00000016023.1"/>
</dbReference>
<dbReference type="GO" id="GO:0019985">
    <property type="term" value="P:translesion synthesis"/>
    <property type="evidence" value="ECO:0007669"/>
    <property type="project" value="TreeGrafter"/>
</dbReference>
<keyword evidence="5" id="KW-0227">DNA damage</keyword>